<dbReference type="InterPro" id="IPR012349">
    <property type="entry name" value="Split_barrel_FMN-bd"/>
</dbReference>
<dbReference type="AlphaFoldDB" id="A0AAD5K546"/>
<reference evidence="2" key="2">
    <citation type="submission" date="2023-02" db="EMBL/GenBank/DDBJ databases">
        <authorList>
            <consortium name="DOE Joint Genome Institute"/>
            <person name="Mondo S.J."/>
            <person name="Chang Y."/>
            <person name="Wang Y."/>
            <person name="Ahrendt S."/>
            <person name="Andreopoulos W."/>
            <person name="Barry K."/>
            <person name="Beard J."/>
            <person name="Benny G.L."/>
            <person name="Blankenship S."/>
            <person name="Bonito G."/>
            <person name="Cuomo C."/>
            <person name="Desiro A."/>
            <person name="Gervers K.A."/>
            <person name="Hundley H."/>
            <person name="Kuo A."/>
            <person name="LaButti K."/>
            <person name="Lang B.F."/>
            <person name="Lipzen A."/>
            <person name="O'Donnell K."/>
            <person name="Pangilinan J."/>
            <person name="Reynolds N."/>
            <person name="Sandor L."/>
            <person name="Smith M.W."/>
            <person name="Tsang A."/>
            <person name="Grigoriev I.V."/>
            <person name="Stajich J.E."/>
            <person name="Spatafora J.W."/>
        </authorList>
    </citation>
    <scope>NUCLEOTIDE SEQUENCE</scope>
    <source>
        <strain evidence="2">RSA 2281</strain>
    </source>
</reference>
<dbReference type="PANTHER" id="PTHR37273:SF1">
    <property type="entry name" value="ADL397C-AP"/>
    <property type="match status" value="1"/>
</dbReference>
<dbReference type="Gene3D" id="2.30.110.10">
    <property type="entry name" value="Electron Transport, Fmn-binding Protein, Chain A"/>
    <property type="match status" value="1"/>
</dbReference>
<keyword evidence="3" id="KW-1185">Reference proteome</keyword>
<dbReference type="PANTHER" id="PTHR37273">
    <property type="entry name" value="CHROMOSOME 8, WHOLE GENOME SHOTGUN SEQUENCE"/>
    <property type="match status" value="1"/>
</dbReference>
<sequence>MIRKYIVIILLLFIVFMTNNIVYSTQTVREAAALTRQIVKDAGVGTFLTKMQEPMLAEGYPFGIMEYYSEGCTDQQQSGDLLLYMSDLQMSVRNMKHDPDHAAFTIRALKLYDNPKMGNGSSLVESPRFTLFGAIELLPKSKVYVV</sequence>
<dbReference type="Proteomes" id="UP001209540">
    <property type="component" value="Unassembled WGS sequence"/>
</dbReference>
<dbReference type="EMBL" id="JAIXMP010000008">
    <property type="protein sequence ID" value="KAI9269311.1"/>
    <property type="molecule type" value="Genomic_DNA"/>
</dbReference>
<evidence type="ECO:0000313" key="2">
    <source>
        <dbReference type="EMBL" id="KAI9269311.1"/>
    </source>
</evidence>
<organism evidence="2 3">
    <name type="scientific">Phascolomyces articulosus</name>
    <dbReference type="NCBI Taxonomy" id="60185"/>
    <lineage>
        <taxon>Eukaryota</taxon>
        <taxon>Fungi</taxon>
        <taxon>Fungi incertae sedis</taxon>
        <taxon>Mucoromycota</taxon>
        <taxon>Mucoromycotina</taxon>
        <taxon>Mucoromycetes</taxon>
        <taxon>Mucorales</taxon>
        <taxon>Lichtheimiaceae</taxon>
        <taxon>Phascolomyces</taxon>
    </lineage>
</organism>
<reference evidence="2" key="1">
    <citation type="journal article" date="2022" name="IScience">
        <title>Evolution of zygomycete secretomes and the origins of terrestrial fungal ecologies.</title>
        <authorList>
            <person name="Chang Y."/>
            <person name="Wang Y."/>
            <person name="Mondo S."/>
            <person name="Ahrendt S."/>
            <person name="Andreopoulos W."/>
            <person name="Barry K."/>
            <person name="Beard J."/>
            <person name="Benny G.L."/>
            <person name="Blankenship S."/>
            <person name="Bonito G."/>
            <person name="Cuomo C."/>
            <person name="Desiro A."/>
            <person name="Gervers K.A."/>
            <person name="Hundley H."/>
            <person name="Kuo A."/>
            <person name="LaButti K."/>
            <person name="Lang B.F."/>
            <person name="Lipzen A."/>
            <person name="O'Donnell K."/>
            <person name="Pangilinan J."/>
            <person name="Reynolds N."/>
            <person name="Sandor L."/>
            <person name="Smith M.E."/>
            <person name="Tsang A."/>
            <person name="Grigoriev I.V."/>
            <person name="Stajich J.E."/>
            <person name="Spatafora J.W."/>
        </authorList>
    </citation>
    <scope>NUCLEOTIDE SEQUENCE</scope>
    <source>
        <strain evidence="2">RSA 2281</strain>
    </source>
</reference>
<dbReference type="Pfam" id="PF13883">
    <property type="entry name" value="CREG_beta-barrel"/>
    <property type="match status" value="1"/>
</dbReference>
<name>A0AAD5K546_9FUNG</name>
<gene>
    <name evidence="2" type="ORF">BDA99DRAFT_348087</name>
</gene>
<proteinExistence type="predicted"/>
<accession>A0AAD5K546</accession>
<protein>
    <recommendedName>
        <fullName evidence="1">CREG-like beta-barrel domain-containing protein</fullName>
    </recommendedName>
</protein>
<dbReference type="InterPro" id="IPR055343">
    <property type="entry name" value="CREG_beta-barrel"/>
</dbReference>
<evidence type="ECO:0000259" key="1">
    <source>
        <dbReference type="Pfam" id="PF13883"/>
    </source>
</evidence>
<dbReference type="SUPFAM" id="SSF50475">
    <property type="entry name" value="FMN-binding split barrel"/>
    <property type="match status" value="1"/>
</dbReference>
<evidence type="ECO:0000313" key="3">
    <source>
        <dbReference type="Proteomes" id="UP001209540"/>
    </source>
</evidence>
<feature type="domain" description="CREG-like beta-barrel" evidence="1">
    <location>
        <begin position="27"/>
        <end position="142"/>
    </location>
</feature>
<comment type="caution">
    <text evidence="2">The sequence shown here is derived from an EMBL/GenBank/DDBJ whole genome shotgun (WGS) entry which is preliminary data.</text>
</comment>